<dbReference type="RefSeq" id="WP_010010701.1">
    <property type="nucleotide sequence ID" value="NZ_AZCN01000069.1"/>
</dbReference>
<name>A0A0R1F7P0_9LACO</name>
<organism evidence="1 2">
    <name type="scientific">Loigolactobacillus coryniformis subsp. coryniformis KCTC 3167 = DSM 20001</name>
    <dbReference type="NCBI Taxonomy" id="913848"/>
    <lineage>
        <taxon>Bacteria</taxon>
        <taxon>Bacillati</taxon>
        <taxon>Bacillota</taxon>
        <taxon>Bacilli</taxon>
        <taxon>Lactobacillales</taxon>
        <taxon>Lactobacillaceae</taxon>
        <taxon>Loigolactobacillus</taxon>
    </lineage>
</organism>
<proteinExistence type="predicted"/>
<accession>A0A0R1F7P0</accession>
<comment type="caution">
    <text evidence="1">The sequence shown here is derived from an EMBL/GenBank/DDBJ whole genome shotgun (WGS) entry which is preliminary data.</text>
</comment>
<sequence>MANKFNISNGASGWSKQLNDFMNEYFGNDVTASSSGITFLNGVTSSDGIKYRLFSNKSGIAFAIFGSVSVPVSSLSKTGYETKLFNIPTNLPNFGETSQPWVAPSTGGQVRLSLAFSTNQVSIATMSGSTLDWANSASSSTKMWIDCAHIFPILN</sequence>
<reference evidence="1 2" key="1">
    <citation type="journal article" date="2015" name="Genome Announc.">
        <title>Expanding the biotechnology potential of lactobacilli through comparative genomics of 213 strains and associated genera.</title>
        <authorList>
            <person name="Sun Z."/>
            <person name="Harris H.M."/>
            <person name="McCann A."/>
            <person name="Guo C."/>
            <person name="Argimon S."/>
            <person name="Zhang W."/>
            <person name="Yang X."/>
            <person name="Jeffery I.B."/>
            <person name="Cooney J.C."/>
            <person name="Kagawa T.F."/>
            <person name="Liu W."/>
            <person name="Song Y."/>
            <person name="Salvetti E."/>
            <person name="Wrobel A."/>
            <person name="Rasinkangas P."/>
            <person name="Parkhill J."/>
            <person name="Rea M.C."/>
            <person name="O'Sullivan O."/>
            <person name="Ritari J."/>
            <person name="Douillard F.P."/>
            <person name="Paul Ross R."/>
            <person name="Yang R."/>
            <person name="Briner A.E."/>
            <person name="Felis G.E."/>
            <person name="de Vos W.M."/>
            <person name="Barrangou R."/>
            <person name="Klaenhammer T.R."/>
            <person name="Caufield P.W."/>
            <person name="Cui Y."/>
            <person name="Zhang H."/>
            <person name="O'Toole P.W."/>
        </authorList>
    </citation>
    <scope>NUCLEOTIDE SEQUENCE [LARGE SCALE GENOMIC DNA]</scope>
    <source>
        <strain evidence="1 2">DSM 20001</strain>
    </source>
</reference>
<dbReference type="EMBL" id="AZCN01000069">
    <property type="protein sequence ID" value="KRK14727.1"/>
    <property type="molecule type" value="Genomic_DNA"/>
</dbReference>
<gene>
    <name evidence="1" type="ORF">FD22_GL002150</name>
</gene>
<dbReference type="PATRIC" id="fig|913848.6.peg.2198"/>
<dbReference type="GeneID" id="65917582"/>
<evidence type="ECO:0000313" key="1">
    <source>
        <dbReference type="EMBL" id="KRK14727.1"/>
    </source>
</evidence>
<evidence type="ECO:0000313" key="2">
    <source>
        <dbReference type="Proteomes" id="UP000051181"/>
    </source>
</evidence>
<protein>
    <submittedName>
        <fullName evidence="1">Uncharacterized protein</fullName>
    </submittedName>
</protein>
<dbReference type="Proteomes" id="UP000051181">
    <property type="component" value="Unassembled WGS sequence"/>
</dbReference>
<dbReference type="AlphaFoldDB" id="A0A0R1F7P0"/>